<gene>
    <name evidence="9" type="ORF">B0T25DRAFT_554541</name>
</gene>
<dbReference type="InterPro" id="IPR049326">
    <property type="entry name" value="Rhodopsin_dom_fungi"/>
</dbReference>
<dbReference type="PANTHER" id="PTHR33048">
    <property type="entry name" value="PTH11-LIKE INTEGRAL MEMBRANE PROTEIN (AFU_ORTHOLOGUE AFUA_5G11245)"/>
    <property type="match status" value="1"/>
</dbReference>
<evidence type="ECO:0000313" key="9">
    <source>
        <dbReference type="EMBL" id="KAK3343523.1"/>
    </source>
</evidence>
<evidence type="ECO:0000256" key="1">
    <source>
        <dbReference type="ARBA" id="ARBA00004141"/>
    </source>
</evidence>
<feature type="transmembrane region" description="Helical" evidence="7">
    <location>
        <begin position="121"/>
        <end position="141"/>
    </location>
</feature>
<evidence type="ECO:0000256" key="6">
    <source>
        <dbReference type="SAM" id="MobiDB-lite"/>
    </source>
</evidence>
<feature type="transmembrane region" description="Helical" evidence="7">
    <location>
        <begin position="26"/>
        <end position="44"/>
    </location>
</feature>
<sequence length="480" mass="52571">MINRRQSHNANITSPRSHDRGLGEDSLTLVFFFFSPASVLFFLAPKMADQIPYLPKEVQDALLAGPAMAPPEGITPDFDNPPNDNGLAHGVMAACIAVSTLCILLRFYLAILSRRVEATECLILSAFGCYLGWTYCTYRILYLVGYFVHQWDVILGKLIDLGYFVSVGGVFYSVTLPLLKVAILLEWTQLFVPRGTRNFFWYTCYALIAIQTLFGIAAVVALNLICIPYRAIYDFTVAGKCFNKHNMDLVSAAIHLATDVIMVFLPQKVIWGLQLSLKKKLGVSVVFGLGLLACISAILRLQVTVTYANAADSTYTLGPVVFWAFAEMTCGFVISCMPSAPRLLKETRVLHRIKARLGMRVTTFNNTHVTGGSSALNNMSKPSTLTTGTDRYRKIDDGGVLLDNLAPVHSDSTETLQTEAVEAVGGGKLDGTQTVLRTTQVTVKSEYHSGSGRTEGFGSQTGAWKAGGRGTPMSYYDSRE</sequence>
<proteinExistence type="inferred from homology"/>
<reference evidence="9" key="1">
    <citation type="journal article" date="2023" name="Mol. Phylogenet. Evol.">
        <title>Genome-scale phylogeny and comparative genomics of the fungal order Sordariales.</title>
        <authorList>
            <person name="Hensen N."/>
            <person name="Bonometti L."/>
            <person name="Westerberg I."/>
            <person name="Brannstrom I.O."/>
            <person name="Guillou S."/>
            <person name="Cros-Aarteil S."/>
            <person name="Calhoun S."/>
            <person name="Haridas S."/>
            <person name="Kuo A."/>
            <person name="Mondo S."/>
            <person name="Pangilinan J."/>
            <person name="Riley R."/>
            <person name="LaButti K."/>
            <person name="Andreopoulos B."/>
            <person name="Lipzen A."/>
            <person name="Chen C."/>
            <person name="Yan M."/>
            <person name="Daum C."/>
            <person name="Ng V."/>
            <person name="Clum A."/>
            <person name="Steindorff A."/>
            <person name="Ohm R.A."/>
            <person name="Martin F."/>
            <person name="Silar P."/>
            <person name="Natvig D.O."/>
            <person name="Lalanne C."/>
            <person name="Gautier V."/>
            <person name="Ament-Velasquez S.L."/>
            <person name="Kruys A."/>
            <person name="Hutchinson M.I."/>
            <person name="Powell A.J."/>
            <person name="Barry K."/>
            <person name="Miller A.N."/>
            <person name="Grigoriev I.V."/>
            <person name="Debuchy R."/>
            <person name="Gladieux P."/>
            <person name="Hiltunen Thoren M."/>
            <person name="Johannesson H."/>
        </authorList>
    </citation>
    <scope>NUCLEOTIDE SEQUENCE</scope>
    <source>
        <strain evidence="9">CBS 955.72</strain>
    </source>
</reference>
<dbReference type="GO" id="GO:0016020">
    <property type="term" value="C:membrane"/>
    <property type="evidence" value="ECO:0007669"/>
    <property type="project" value="UniProtKB-SubCell"/>
</dbReference>
<keyword evidence="10" id="KW-1185">Reference proteome</keyword>
<comment type="subcellular location">
    <subcellularLocation>
        <location evidence="1">Membrane</location>
        <topology evidence="1">Multi-pass membrane protein</topology>
    </subcellularLocation>
</comment>
<dbReference type="AlphaFoldDB" id="A0AAJ0H8M4"/>
<dbReference type="PANTHER" id="PTHR33048:SF158">
    <property type="entry name" value="MEMBRANE PROTEIN PTH11-LIKE, PUTATIVE-RELATED"/>
    <property type="match status" value="1"/>
</dbReference>
<evidence type="ECO:0000313" key="10">
    <source>
        <dbReference type="Proteomes" id="UP001275084"/>
    </source>
</evidence>
<protein>
    <recommendedName>
        <fullName evidence="8">Rhodopsin domain-containing protein</fullName>
    </recommendedName>
</protein>
<accession>A0AAJ0H8M4</accession>
<comment type="similarity">
    <text evidence="5">Belongs to the SAT4 family.</text>
</comment>
<dbReference type="Proteomes" id="UP001275084">
    <property type="component" value="Unassembled WGS sequence"/>
</dbReference>
<reference evidence="9" key="2">
    <citation type="submission" date="2023-06" db="EMBL/GenBank/DDBJ databases">
        <authorList>
            <consortium name="Lawrence Berkeley National Laboratory"/>
            <person name="Haridas S."/>
            <person name="Hensen N."/>
            <person name="Bonometti L."/>
            <person name="Westerberg I."/>
            <person name="Brannstrom I.O."/>
            <person name="Guillou S."/>
            <person name="Cros-Aarteil S."/>
            <person name="Calhoun S."/>
            <person name="Kuo A."/>
            <person name="Mondo S."/>
            <person name="Pangilinan J."/>
            <person name="Riley R."/>
            <person name="Labutti K."/>
            <person name="Andreopoulos B."/>
            <person name="Lipzen A."/>
            <person name="Chen C."/>
            <person name="Yanf M."/>
            <person name="Daum C."/>
            <person name="Ng V."/>
            <person name="Clum A."/>
            <person name="Steindorff A."/>
            <person name="Ohm R."/>
            <person name="Martin F."/>
            <person name="Silar P."/>
            <person name="Natvig D."/>
            <person name="Lalanne C."/>
            <person name="Gautier V."/>
            <person name="Ament-Velasquez S.L."/>
            <person name="Kruys A."/>
            <person name="Hutchinson M.I."/>
            <person name="Powell A.J."/>
            <person name="Barry K."/>
            <person name="Miller A.N."/>
            <person name="Grigoriev I.V."/>
            <person name="Debuchy R."/>
            <person name="Gladieux P."/>
            <person name="Thoren M.H."/>
            <person name="Johannesson H."/>
        </authorList>
    </citation>
    <scope>NUCLEOTIDE SEQUENCE</scope>
    <source>
        <strain evidence="9">CBS 955.72</strain>
    </source>
</reference>
<feature type="transmembrane region" description="Helical" evidence="7">
    <location>
        <begin position="252"/>
        <end position="271"/>
    </location>
</feature>
<evidence type="ECO:0000256" key="3">
    <source>
        <dbReference type="ARBA" id="ARBA00022989"/>
    </source>
</evidence>
<feature type="region of interest" description="Disordered" evidence="6">
    <location>
        <begin position="446"/>
        <end position="480"/>
    </location>
</feature>
<organism evidence="9 10">
    <name type="scientific">Lasiosphaeria hispida</name>
    <dbReference type="NCBI Taxonomy" id="260671"/>
    <lineage>
        <taxon>Eukaryota</taxon>
        <taxon>Fungi</taxon>
        <taxon>Dikarya</taxon>
        <taxon>Ascomycota</taxon>
        <taxon>Pezizomycotina</taxon>
        <taxon>Sordariomycetes</taxon>
        <taxon>Sordariomycetidae</taxon>
        <taxon>Sordariales</taxon>
        <taxon>Lasiosphaeriaceae</taxon>
        <taxon>Lasiosphaeria</taxon>
    </lineage>
</organism>
<feature type="region of interest" description="Disordered" evidence="6">
    <location>
        <begin position="1"/>
        <end position="20"/>
    </location>
</feature>
<evidence type="ECO:0000256" key="5">
    <source>
        <dbReference type="ARBA" id="ARBA00038359"/>
    </source>
</evidence>
<feature type="transmembrane region" description="Helical" evidence="7">
    <location>
        <begin position="87"/>
        <end position="109"/>
    </location>
</feature>
<dbReference type="InterPro" id="IPR052337">
    <property type="entry name" value="SAT4-like"/>
</dbReference>
<dbReference type="Pfam" id="PF20684">
    <property type="entry name" value="Fung_rhodopsin"/>
    <property type="match status" value="1"/>
</dbReference>
<evidence type="ECO:0000259" key="8">
    <source>
        <dbReference type="Pfam" id="PF20684"/>
    </source>
</evidence>
<evidence type="ECO:0000256" key="7">
    <source>
        <dbReference type="SAM" id="Phobius"/>
    </source>
</evidence>
<evidence type="ECO:0000256" key="4">
    <source>
        <dbReference type="ARBA" id="ARBA00023136"/>
    </source>
</evidence>
<feature type="transmembrane region" description="Helical" evidence="7">
    <location>
        <begin position="283"/>
        <end position="301"/>
    </location>
</feature>
<keyword evidence="2 7" id="KW-0812">Transmembrane</keyword>
<feature type="transmembrane region" description="Helical" evidence="7">
    <location>
        <begin position="321"/>
        <end position="344"/>
    </location>
</feature>
<evidence type="ECO:0000256" key="2">
    <source>
        <dbReference type="ARBA" id="ARBA00022692"/>
    </source>
</evidence>
<feature type="transmembrane region" description="Helical" evidence="7">
    <location>
        <begin position="161"/>
        <end position="187"/>
    </location>
</feature>
<feature type="transmembrane region" description="Helical" evidence="7">
    <location>
        <begin position="199"/>
        <end position="232"/>
    </location>
</feature>
<keyword evidence="3 7" id="KW-1133">Transmembrane helix</keyword>
<dbReference type="EMBL" id="JAUIQD010000007">
    <property type="protein sequence ID" value="KAK3343523.1"/>
    <property type="molecule type" value="Genomic_DNA"/>
</dbReference>
<name>A0AAJ0H8M4_9PEZI</name>
<feature type="domain" description="Rhodopsin" evidence="8">
    <location>
        <begin position="106"/>
        <end position="345"/>
    </location>
</feature>
<keyword evidence="4 7" id="KW-0472">Membrane</keyword>
<comment type="caution">
    <text evidence="9">The sequence shown here is derived from an EMBL/GenBank/DDBJ whole genome shotgun (WGS) entry which is preliminary data.</text>
</comment>